<dbReference type="Gene3D" id="1.10.3730.20">
    <property type="match status" value="1"/>
</dbReference>
<dbReference type="Proteomes" id="UP000619033">
    <property type="component" value="Unassembled WGS sequence"/>
</dbReference>
<feature type="transmembrane region" description="Helical" evidence="1">
    <location>
        <begin position="62"/>
        <end position="82"/>
    </location>
</feature>
<protein>
    <recommendedName>
        <fullName evidence="4">Glucose uptake protein</fullName>
    </recommendedName>
</protein>
<dbReference type="SUPFAM" id="SSF103481">
    <property type="entry name" value="Multidrug resistance efflux transporter EmrE"/>
    <property type="match status" value="1"/>
</dbReference>
<dbReference type="AlphaFoldDB" id="A0A8J7SWX9"/>
<evidence type="ECO:0000313" key="3">
    <source>
        <dbReference type="Proteomes" id="UP000619033"/>
    </source>
</evidence>
<keyword evidence="3" id="KW-1185">Reference proteome</keyword>
<keyword evidence="1" id="KW-1133">Transmembrane helix</keyword>
<evidence type="ECO:0000313" key="2">
    <source>
        <dbReference type="EMBL" id="MBL4929394.1"/>
    </source>
</evidence>
<feature type="transmembrane region" description="Helical" evidence="1">
    <location>
        <begin position="31"/>
        <end position="50"/>
    </location>
</feature>
<feature type="transmembrane region" description="Helical" evidence="1">
    <location>
        <begin position="88"/>
        <end position="105"/>
    </location>
</feature>
<comment type="caution">
    <text evidence="2">The sequence shown here is derived from an EMBL/GenBank/DDBJ whole genome shotgun (WGS) entry which is preliminary data.</text>
</comment>
<sequence>MNPGVFLWLAGSTATFMAANSALKLYATKGGWPMLVGALALFCLGNALMIPVMRAGGLGLSLALSVVFQLVAVTVVALVVFGERPSPQQWAGVALGVVAVLLIAWPKGGAV</sequence>
<accession>A0A8J7SWX9</accession>
<dbReference type="InterPro" id="IPR037185">
    <property type="entry name" value="EmrE-like"/>
</dbReference>
<name>A0A8J7SWX9_9RHOB</name>
<organism evidence="2 3">
    <name type="scientific">Fuscibacter oryzae</name>
    <dbReference type="NCBI Taxonomy" id="2803939"/>
    <lineage>
        <taxon>Bacteria</taxon>
        <taxon>Pseudomonadati</taxon>
        <taxon>Pseudomonadota</taxon>
        <taxon>Alphaproteobacteria</taxon>
        <taxon>Rhodobacterales</taxon>
        <taxon>Paracoccaceae</taxon>
        <taxon>Fuscibacter</taxon>
    </lineage>
</organism>
<evidence type="ECO:0008006" key="4">
    <source>
        <dbReference type="Google" id="ProtNLM"/>
    </source>
</evidence>
<keyword evidence="1" id="KW-0472">Membrane</keyword>
<dbReference type="RefSeq" id="WP_202661925.1">
    <property type="nucleotide sequence ID" value="NZ_JAESVP010000007.1"/>
</dbReference>
<proteinExistence type="predicted"/>
<gene>
    <name evidence="2" type="ORF">JI744_14900</name>
</gene>
<dbReference type="EMBL" id="JAESVP010000007">
    <property type="protein sequence ID" value="MBL4929394.1"/>
    <property type="molecule type" value="Genomic_DNA"/>
</dbReference>
<reference evidence="2" key="1">
    <citation type="submission" date="2021-01" db="EMBL/GenBank/DDBJ databases">
        <title>Genome seq and assembly of Tabrizicola sp. KVB23.</title>
        <authorList>
            <person name="Chhetri G."/>
        </authorList>
    </citation>
    <scope>NUCLEOTIDE SEQUENCE</scope>
    <source>
        <strain evidence="2">KVB23</strain>
    </source>
</reference>
<keyword evidence="1" id="KW-0812">Transmembrane</keyword>
<evidence type="ECO:0000256" key="1">
    <source>
        <dbReference type="SAM" id="Phobius"/>
    </source>
</evidence>